<evidence type="ECO:0000313" key="5">
    <source>
        <dbReference type="Proteomes" id="UP000646745"/>
    </source>
</evidence>
<keyword evidence="5" id="KW-1185">Reference proteome</keyword>
<dbReference type="InterPro" id="IPR045079">
    <property type="entry name" value="Oxoprolinase-like"/>
</dbReference>
<feature type="domain" description="Hydantoinase A/oxoprolinase" evidence="1">
    <location>
        <begin position="202"/>
        <end position="495"/>
    </location>
</feature>
<dbReference type="PANTHER" id="PTHR11365">
    <property type="entry name" value="5-OXOPROLINASE RELATED"/>
    <property type="match status" value="1"/>
</dbReference>
<dbReference type="InterPro" id="IPR049517">
    <property type="entry name" value="ACX-like_C"/>
</dbReference>
<dbReference type="RefSeq" id="WP_189444034.1">
    <property type="nucleotide sequence ID" value="NZ_BMZI01000003.1"/>
</dbReference>
<organism evidence="4 5">
    <name type="scientific">Salinicola rhizosphaerae</name>
    <dbReference type="NCBI Taxonomy" id="1443141"/>
    <lineage>
        <taxon>Bacteria</taxon>
        <taxon>Pseudomonadati</taxon>
        <taxon>Pseudomonadota</taxon>
        <taxon>Gammaproteobacteria</taxon>
        <taxon>Oceanospirillales</taxon>
        <taxon>Halomonadaceae</taxon>
        <taxon>Salinicola</taxon>
    </lineage>
</organism>
<dbReference type="Pfam" id="PF05378">
    <property type="entry name" value="Hydant_A_N"/>
    <property type="match status" value="1"/>
</dbReference>
<dbReference type="InterPro" id="IPR002821">
    <property type="entry name" value="Hydantoinase_A"/>
</dbReference>
<evidence type="ECO:0000313" key="4">
    <source>
        <dbReference type="EMBL" id="GHB17156.1"/>
    </source>
</evidence>
<dbReference type="InterPro" id="IPR008040">
    <property type="entry name" value="Hydant_A_N"/>
</dbReference>
<dbReference type="Pfam" id="PF01968">
    <property type="entry name" value="Hydantoinase_A"/>
    <property type="match status" value="1"/>
</dbReference>
<sequence length="688" mass="74374">MYRITFDIGGTFTDFVLEHVESGERHFAKILSTHHAPAEAVLKGVRQLTEQHDVAPGQIEAVLHATTIATNAIIERKGARTALLTTRGFRDILLIGRQKRYETFDLHLDKPEPLIARRDIFEIDERVLFDGSIETPLVVDALDDVLDTLVERGYEAVAICLLHAYVNPIHETQIAERIAERGLALAVTRSSIISPRIREYERTSTTVADAYVKPMVKHYVDTLRRELSAIGVDAPLSVIQSNGGLITPAIATEKPINIVESGPAAGVLMCAEIGRQESCDHVLSFDMGGTTAKLGAIDGGEPAILSSFEVDQLRYKPGSGLPLNISAIELLEIGAGGGSIANLDMGLLKIGPESAGSNPGPICYGNGGERPTVTDANLVLGYLDPGYFNGGAMSLESSEAADGIRRHVAEPLGLSVEQAAWGIHTMANANMERATRIVSVERGRDPRQYAMVAFGGAGPLHAVRLAMAVGISRVIIPVGAGVGSALGLLVAEPRLDYSTSKLMILDQASDADVAAVVAELKARAADDVAKLETDGLEYRFSANLRYRGQGFELRAELAFAGDTLDRALTRDNFARQYRQSYGYDEAEAPIEITDWHLTVTRAPTTRRAPTPEADEVQAVKHRRAWFPECDGYVDTPVYRRRSLTPEVRIDGPAIVEESESTVVIPPGNRVHVSANGNLVIDIAVETQA</sequence>
<name>A0ABQ3DUW4_9GAMM</name>
<evidence type="ECO:0000259" key="2">
    <source>
        <dbReference type="Pfam" id="PF05378"/>
    </source>
</evidence>
<reference evidence="5" key="1">
    <citation type="journal article" date="2019" name="Int. J. Syst. Evol. Microbiol.">
        <title>The Global Catalogue of Microorganisms (GCM) 10K type strain sequencing project: providing services to taxonomists for standard genome sequencing and annotation.</title>
        <authorList>
            <consortium name="The Broad Institute Genomics Platform"/>
            <consortium name="The Broad Institute Genome Sequencing Center for Infectious Disease"/>
            <person name="Wu L."/>
            <person name="Ma J."/>
        </authorList>
    </citation>
    <scope>NUCLEOTIDE SEQUENCE [LARGE SCALE GENOMIC DNA]</scope>
    <source>
        <strain evidence="5">KCTC 32998</strain>
    </source>
</reference>
<feature type="domain" description="Acetophenone carboxylase-like C-terminal" evidence="3">
    <location>
        <begin position="513"/>
        <end position="672"/>
    </location>
</feature>
<gene>
    <name evidence="4" type="ORF">GCM10009038_14840</name>
</gene>
<dbReference type="Proteomes" id="UP000646745">
    <property type="component" value="Unassembled WGS sequence"/>
</dbReference>
<comment type="caution">
    <text evidence="4">The sequence shown here is derived from an EMBL/GenBank/DDBJ whole genome shotgun (WGS) entry which is preliminary data.</text>
</comment>
<evidence type="ECO:0000259" key="3">
    <source>
        <dbReference type="Pfam" id="PF19278"/>
    </source>
</evidence>
<protein>
    <submittedName>
        <fullName evidence="4">Methylhydantoinase</fullName>
    </submittedName>
</protein>
<accession>A0ABQ3DUW4</accession>
<evidence type="ECO:0000259" key="1">
    <source>
        <dbReference type="Pfam" id="PF01968"/>
    </source>
</evidence>
<proteinExistence type="predicted"/>
<dbReference type="PANTHER" id="PTHR11365:SF23">
    <property type="entry name" value="HYPOTHETICAL 5-OXOPROLINASE (EUROFUNG)-RELATED"/>
    <property type="match status" value="1"/>
</dbReference>
<feature type="domain" description="Hydantoinase/oxoprolinase N-terminal" evidence="2">
    <location>
        <begin position="3"/>
        <end position="181"/>
    </location>
</feature>
<dbReference type="EMBL" id="BMZI01000003">
    <property type="protein sequence ID" value="GHB17156.1"/>
    <property type="molecule type" value="Genomic_DNA"/>
</dbReference>
<dbReference type="Pfam" id="PF19278">
    <property type="entry name" value="Hydant_A_C"/>
    <property type="match status" value="1"/>
</dbReference>